<gene>
    <name evidence="1" type="ORF">MUK42_11823</name>
</gene>
<dbReference type="PANTHER" id="PTHR36383:SF1">
    <property type="entry name" value="PROTEIN, PUTATIVE-RELATED"/>
    <property type="match status" value="1"/>
</dbReference>
<accession>A0A9E7KUT3</accession>
<name>A0A9E7KUT3_9LILI</name>
<reference evidence="1" key="1">
    <citation type="submission" date="2022-05" db="EMBL/GenBank/DDBJ databases">
        <title>The Musa troglodytarum L. genome provides insights into the mechanism of non-climacteric behaviour and enrichment of carotenoids.</title>
        <authorList>
            <person name="Wang J."/>
        </authorList>
    </citation>
    <scope>NUCLEOTIDE SEQUENCE</scope>
    <source>
        <tissue evidence="1">Leaf</tissue>
    </source>
</reference>
<protein>
    <submittedName>
        <fullName evidence="1">Uncharacterized protein</fullName>
    </submittedName>
</protein>
<dbReference type="OrthoDB" id="198474at2759"/>
<evidence type="ECO:0000313" key="2">
    <source>
        <dbReference type="Proteomes" id="UP001055439"/>
    </source>
</evidence>
<organism evidence="1 2">
    <name type="scientific">Musa troglodytarum</name>
    <name type="common">fe'i banana</name>
    <dbReference type="NCBI Taxonomy" id="320322"/>
    <lineage>
        <taxon>Eukaryota</taxon>
        <taxon>Viridiplantae</taxon>
        <taxon>Streptophyta</taxon>
        <taxon>Embryophyta</taxon>
        <taxon>Tracheophyta</taxon>
        <taxon>Spermatophyta</taxon>
        <taxon>Magnoliopsida</taxon>
        <taxon>Liliopsida</taxon>
        <taxon>Zingiberales</taxon>
        <taxon>Musaceae</taxon>
        <taxon>Musa</taxon>
    </lineage>
</organism>
<sequence>MNSGESIGEETGLLNRGEIDVNTTNITRGLFKQKKRTEIIAQSQRELLEARAKVEEAQRSLSANTDDSNNSDIVFEDINKEKERLESAKAAVVSSVAGTLASVPIYLYQATSVPQLILDLAVISISCALFGVTFRCGLSVTDLAGFA</sequence>
<proteinExistence type="predicted"/>
<dbReference type="AlphaFoldDB" id="A0A9E7KUT3"/>
<dbReference type="Proteomes" id="UP001055439">
    <property type="component" value="Chromosome 8"/>
</dbReference>
<evidence type="ECO:0000313" key="1">
    <source>
        <dbReference type="EMBL" id="URE27950.1"/>
    </source>
</evidence>
<dbReference type="EMBL" id="CP097510">
    <property type="protein sequence ID" value="URE27950.1"/>
    <property type="molecule type" value="Genomic_DNA"/>
</dbReference>
<dbReference type="PANTHER" id="PTHR36383">
    <property type="entry name" value="OS09G0529350 PROTEIN"/>
    <property type="match status" value="1"/>
</dbReference>
<keyword evidence="2" id="KW-1185">Reference proteome</keyword>